<dbReference type="PATRIC" id="fig|1719120.3.peg.2303"/>
<protein>
    <recommendedName>
        <fullName evidence="3">Prenyltransferase and squalene oxidase repeat protein</fullName>
    </recommendedName>
</protein>
<dbReference type="EMBL" id="LKCM01000155">
    <property type="protein sequence ID" value="KPQ43343.1"/>
    <property type="molecule type" value="Genomic_DNA"/>
</dbReference>
<evidence type="ECO:0000313" key="1">
    <source>
        <dbReference type="EMBL" id="KPQ43343.1"/>
    </source>
</evidence>
<comment type="caution">
    <text evidence="1">The sequence shown here is derived from an EMBL/GenBank/DDBJ whole genome shotgun (WGS) entry which is preliminary data.</text>
</comment>
<dbReference type="InterPro" id="IPR008930">
    <property type="entry name" value="Terpenoid_cyclase/PrenylTrfase"/>
</dbReference>
<reference evidence="1 2" key="1">
    <citation type="submission" date="2015-09" db="EMBL/GenBank/DDBJ databases">
        <title>A metagenomics-based metabolic model of nitrate-dependent anaerobic oxidation of methane by Methanoperedens-like archaea.</title>
        <authorList>
            <person name="Arshad A."/>
            <person name="Speth D.R."/>
            <person name="De Graaf R.M."/>
            <person name="Op Den Camp H.J."/>
            <person name="Jetten M.S."/>
            <person name="Welte C.U."/>
        </authorList>
    </citation>
    <scope>NUCLEOTIDE SEQUENCE [LARGE SCALE GENOMIC DNA]</scope>
</reference>
<dbReference type="SUPFAM" id="SSF48239">
    <property type="entry name" value="Terpenoid cyclases/Protein prenyltransferases"/>
    <property type="match status" value="1"/>
</dbReference>
<proteinExistence type="predicted"/>
<accession>A0A0P7ZHW2</accession>
<dbReference type="AlphaFoldDB" id="A0A0P7ZHW2"/>
<gene>
    <name evidence="1" type="ORF">MPEBLZ_02101</name>
</gene>
<sequence length="261" mass="29314">MDSQINKDECRLNALSGAGFKIDITGINIAASRGLVWLKEQQPEAIKDISRSVQALTVWNESASTQIEKLLSLKKDGYWKTQTPLTDTARACIALCGSGKVQPETVRWIREQQRDDNWNNSEIDTAYALMALGECRIKNENGCNWLVSNYGKKWEHPGTTSLIITALSIQNKEKYRGFLSNRASWLLSKKEDGGWTYIATSNLVIQALILAGTKEEDITPSIKWLLGKQQENGSWKDIISTTLSLITLKMYLDKLNSISKK</sequence>
<dbReference type="Proteomes" id="UP000050360">
    <property type="component" value="Unassembled WGS sequence"/>
</dbReference>
<organism evidence="1 2">
    <name type="scientific">Candidatus Methanoperedens nitratireducens</name>
    <dbReference type="NCBI Taxonomy" id="1392998"/>
    <lineage>
        <taxon>Archaea</taxon>
        <taxon>Methanobacteriati</taxon>
        <taxon>Methanobacteriota</taxon>
        <taxon>Stenosarchaea group</taxon>
        <taxon>Methanomicrobia</taxon>
        <taxon>Methanosarcinales</taxon>
        <taxon>ANME-2 cluster</taxon>
        <taxon>Candidatus Methanoperedentaceae</taxon>
        <taxon>Candidatus Methanoperedens</taxon>
    </lineage>
</organism>
<evidence type="ECO:0008006" key="3">
    <source>
        <dbReference type="Google" id="ProtNLM"/>
    </source>
</evidence>
<name>A0A0P7ZHW2_9EURY</name>
<evidence type="ECO:0000313" key="2">
    <source>
        <dbReference type="Proteomes" id="UP000050360"/>
    </source>
</evidence>
<dbReference type="CDD" id="cd00688">
    <property type="entry name" value="ISOPREN_C2_like"/>
    <property type="match status" value="1"/>
</dbReference>
<dbReference type="Gene3D" id="1.50.10.20">
    <property type="match status" value="2"/>
</dbReference>